<sequence length="185" mass="21655">MFSSHKLHEHILYDKVFFINATDEADLEIGRLKDKLVDIAFQQSTWGQQMPIVWVPLDLQISDMRTDGVKLITKEKLLEMNKNNEKFALSERRVEDFLLVQHSIGKLLYFNEPALRDFIVIQPSAMVNILRAFITDRMFWPENGPIRDILENLSSTGVLTKTDLFTLWLQPAFKDILMNDRIQEM</sequence>
<dbReference type="AlphaFoldDB" id="A0A8S3UUI8"/>
<evidence type="ECO:0000313" key="2">
    <source>
        <dbReference type="Proteomes" id="UP000683360"/>
    </source>
</evidence>
<evidence type="ECO:0000313" key="1">
    <source>
        <dbReference type="EMBL" id="CAG2248979.1"/>
    </source>
</evidence>
<organism evidence="1 2">
    <name type="scientific">Mytilus edulis</name>
    <name type="common">Blue mussel</name>
    <dbReference type="NCBI Taxonomy" id="6550"/>
    <lineage>
        <taxon>Eukaryota</taxon>
        <taxon>Metazoa</taxon>
        <taxon>Spiralia</taxon>
        <taxon>Lophotrochozoa</taxon>
        <taxon>Mollusca</taxon>
        <taxon>Bivalvia</taxon>
        <taxon>Autobranchia</taxon>
        <taxon>Pteriomorphia</taxon>
        <taxon>Mytilida</taxon>
        <taxon>Mytiloidea</taxon>
        <taxon>Mytilidae</taxon>
        <taxon>Mytilinae</taxon>
        <taxon>Mytilus</taxon>
    </lineage>
</organism>
<dbReference type="EMBL" id="CAJPWZ010002956">
    <property type="protein sequence ID" value="CAG2248979.1"/>
    <property type="molecule type" value="Genomic_DNA"/>
</dbReference>
<comment type="caution">
    <text evidence="1">The sequence shown here is derived from an EMBL/GenBank/DDBJ whole genome shotgun (WGS) entry which is preliminary data.</text>
</comment>
<name>A0A8S3UUI8_MYTED</name>
<keyword evidence="2" id="KW-1185">Reference proteome</keyword>
<proteinExistence type="predicted"/>
<accession>A0A8S3UUI8</accession>
<dbReference type="OrthoDB" id="6168945at2759"/>
<gene>
    <name evidence="1" type="ORF">MEDL_60795</name>
</gene>
<reference evidence="1" key="1">
    <citation type="submission" date="2021-03" db="EMBL/GenBank/DDBJ databases">
        <authorList>
            <person name="Bekaert M."/>
        </authorList>
    </citation>
    <scope>NUCLEOTIDE SEQUENCE</scope>
</reference>
<protein>
    <submittedName>
        <fullName evidence="1">Uncharacterized protein</fullName>
    </submittedName>
</protein>
<dbReference type="Proteomes" id="UP000683360">
    <property type="component" value="Unassembled WGS sequence"/>
</dbReference>